<sequence>MKAGQELANQKHWQTLGQDERAFWGEYQGSALYRVCIDKLSLKTSCSCPSRKIPCKHSIGLLYLATSSADTVPVAAPPRRGAGLR</sequence>
<dbReference type="Pfam" id="PF04434">
    <property type="entry name" value="SWIM"/>
    <property type="match status" value="1"/>
</dbReference>
<proteinExistence type="predicted"/>
<keyword evidence="1" id="KW-0479">Metal-binding</keyword>
<protein>
    <recommendedName>
        <fullName evidence="2">SWIM-type domain-containing protein</fullName>
    </recommendedName>
</protein>
<comment type="caution">
    <text evidence="3">The sequence shown here is derived from an EMBL/GenBank/DDBJ whole genome shotgun (WGS) entry which is preliminary data.</text>
</comment>
<reference evidence="3 4" key="1">
    <citation type="submission" date="2016-08" db="EMBL/GenBank/DDBJ databases">
        <title>Analysis of Carbohydrate Active Enzymes in Thermogemmatispora T81 Reveals Carbohydrate Degradation Ability.</title>
        <authorList>
            <person name="Tomazini A."/>
            <person name="Lal S."/>
            <person name="Stott M."/>
            <person name="Henrissat B."/>
            <person name="Polikarpov I."/>
            <person name="Sparling R."/>
            <person name="Levin D.B."/>
        </authorList>
    </citation>
    <scope>NUCLEOTIDE SEQUENCE [LARGE SCALE GENOMIC DNA]</scope>
    <source>
        <strain evidence="3 4">T81</strain>
    </source>
</reference>
<evidence type="ECO:0000313" key="4">
    <source>
        <dbReference type="Proteomes" id="UP000248706"/>
    </source>
</evidence>
<gene>
    <name evidence="3" type="ORF">A4R35_04385</name>
</gene>
<dbReference type="RefSeq" id="WP_112426919.1">
    <property type="nucleotide sequence ID" value="NZ_MCIF01000002.1"/>
</dbReference>
<dbReference type="InterPro" id="IPR007527">
    <property type="entry name" value="Znf_SWIM"/>
</dbReference>
<accession>A0A328VFD6</accession>
<evidence type="ECO:0000313" key="3">
    <source>
        <dbReference type="EMBL" id="RAQ94762.1"/>
    </source>
</evidence>
<name>A0A328VFD6_9CHLR</name>
<evidence type="ECO:0000256" key="1">
    <source>
        <dbReference type="PROSITE-ProRule" id="PRU00325"/>
    </source>
</evidence>
<keyword evidence="1" id="KW-0862">Zinc</keyword>
<organism evidence="3 4">
    <name type="scientific">Thermogemmatispora tikiterensis</name>
    <dbReference type="NCBI Taxonomy" id="1825093"/>
    <lineage>
        <taxon>Bacteria</taxon>
        <taxon>Bacillati</taxon>
        <taxon>Chloroflexota</taxon>
        <taxon>Ktedonobacteria</taxon>
        <taxon>Thermogemmatisporales</taxon>
        <taxon>Thermogemmatisporaceae</taxon>
        <taxon>Thermogemmatispora</taxon>
    </lineage>
</organism>
<dbReference type="PROSITE" id="PS50966">
    <property type="entry name" value="ZF_SWIM"/>
    <property type="match status" value="1"/>
</dbReference>
<dbReference type="Proteomes" id="UP000248706">
    <property type="component" value="Unassembled WGS sequence"/>
</dbReference>
<evidence type="ECO:0000259" key="2">
    <source>
        <dbReference type="PROSITE" id="PS50966"/>
    </source>
</evidence>
<dbReference type="AlphaFoldDB" id="A0A328VFD6"/>
<keyword evidence="1" id="KW-0863">Zinc-finger</keyword>
<dbReference type="EMBL" id="MCIF01000002">
    <property type="protein sequence ID" value="RAQ94762.1"/>
    <property type="molecule type" value="Genomic_DNA"/>
</dbReference>
<feature type="domain" description="SWIM-type" evidence="2">
    <location>
        <begin position="33"/>
        <end position="66"/>
    </location>
</feature>
<keyword evidence="4" id="KW-1185">Reference proteome</keyword>
<dbReference type="OrthoDB" id="9816340at2"/>
<dbReference type="GO" id="GO:0008270">
    <property type="term" value="F:zinc ion binding"/>
    <property type="evidence" value="ECO:0007669"/>
    <property type="project" value="UniProtKB-KW"/>
</dbReference>